<dbReference type="RefSeq" id="WP_124940339.1">
    <property type="nucleotide sequence ID" value="NZ_CP033577.1"/>
</dbReference>
<dbReference type="Pfam" id="PF06528">
    <property type="entry name" value="Phage_P2_GpE"/>
    <property type="match status" value="1"/>
</dbReference>
<evidence type="ECO:0000313" key="2">
    <source>
        <dbReference type="Proteomes" id="UP000279760"/>
    </source>
</evidence>
<dbReference type="AlphaFoldDB" id="A0A3G4V8T9"/>
<protein>
    <submittedName>
        <fullName evidence="1">GpE family phage tail protein</fullName>
    </submittedName>
</protein>
<organism evidence="1 2">
    <name type="scientific">Vibrio mediterranei</name>
    <dbReference type="NCBI Taxonomy" id="689"/>
    <lineage>
        <taxon>Bacteria</taxon>
        <taxon>Pseudomonadati</taxon>
        <taxon>Pseudomonadota</taxon>
        <taxon>Gammaproteobacteria</taxon>
        <taxon>Vibrionales</taxon>
        <taxon>Vibrionaceae</taxon>
        <taxon>Vibrio</taxon>
    </lineage>
</organism>
<gene>
    <name evidence="1" type="ORF">ECB94_07395</name>
</gene>
<reference evidence="1 2" key="1">
    <citation type="submission" date="2018-11" db="EMBL/GenBank/DDBJ databases">
        <title>Complete Genome Sequence of Vbrio mediterranei 117-T6: a Potential Pathogen Bacteria Isolated from the Conchocelis of Pyropia.</title>
        <authorList>
            <person name="Liu Q."/>
        </authorList>
    </citation>
    <scope>NUCLEOTIDE SEQUENCE [LARGE SCALE GENOMIC DNA]</scope>
    <source>
        <strain evidence="1 2">117-T6</strain>
    </source>
</reference>
<evidence type="ECO:0000313" key="1">
    <source>
        <dbReference type="EMBL" id="AYV21130.1"/>
    </source>
</evidence>
<accession>A0A3G4V8T9</accession>
<dbReference type="EMBL" id="CP033577">
    <property type="protein sequence ID" value="AYV21130.1"/>
    <property type="molecule type" value="Genomic_DNA"/>
</dbReference>
<dbReference type="InterPro" id="IPR009493">
    <property type="entry name" value="P2_GpE"/>
</dbReference>
<dbReference type="Proteomes" id="UP000279760">
    <property type="component" value="Chromosome 1"/>
</dbReference>
<sequence length="34" mass="4312">MFHWQPSEIDRLSYEELLLFREKARQRTEQEESE</sequence>
<name>A0A3G4V8T9_9VIBR</name>
<proteinExistence type="predicted"/>